<dbReference type="InParanoid" id="C5KAM8"/>
<keyword evidence="3" id="KW-1185">Reference proteome</keyword>
<evidence type="ECO:0000256" key="1">
    <source>
        <dbReference type="SAM" id="Coils"/>
    </source>
</evidence>
<sequence>MMSYALSIQKLNDRIARLELTANEVAEKYKDVETRLLHQLAITDTQKVPSWDMFTVAIIVLLAGSGYTASLS</sequence>
<dbReference type="RefSeq" id="XP_002786408.1">
    <property type="nucleotide sequence ID" value="XM_002786362.1"/>
</dbReference>
<dbReference type="EMBL" id="GG671811">
    <property type="protein sequence ID" value="EER18204.1"/>
    <property type="molecule type" value="Genomic_DNA"/>
</dbReference>
<reference evidence="2 3" key="1">
    <citation type="submission" date="2008-07" db="EMBL/GenBank/DDBJ databases">
        <authorList>
            <person name="El-Sayed N."/>
            <person name="Caler E."/>
            <person name="Inman J."/>
            <person name="Amedeo P."/>
            <person name="Hass B."/>
            <person name="Wortman J."/>
        </authorList>
    </citation>
    <scope>NUCLEOTIDE SEQUENCE [LARGE SCALE GENOMIC DNA]</scope>
    <source>
        <strain evidence="3">ATCC 50983 / TXsc</strain>
    </source>
</reference>
<dbReference type="AlphaFoldDB" id="C5KAM8"/>
<evidence type="ECO:0000313" key="2">
    <source>
        <dbReference type="EMBL" id="EER18204.1"/>
    </source>
</evidence>
<dbReference type="GeneID" id="9048782"/>
<keyword evidence="1" id="KW-0175">Coiled coil</keyword>
<accession>C5KAM8</accession>
<name>C5KAM8_PERM5</name>
<organism evidence="3">
    <name type="scientific">Perkinsus marinus (strain ATCC 50983 / TXsc)</name>
    <dbReference type="NCBI Taxonomy" id="423536"/>
    <lineage>
        <taxon>Eukaryota</taxon>
        <taxon>Sar</taxon>
        <taxon>Alveolata</taxon>
        <taxon>Perkinsozoa</taxon>
        <taxon>Perkinsea</taxon>
        <taxon>Perkinsida</taxon>
        <taxon>Perkinsidae</taxon>
        <taxon>Perkinsus</taxon>
    </lineage>
</organism>
<dbReference type="Proteomes" id="UP000007800">
    <property type="component" value="Unassembled WGS sequence"/>
</dbReference>
<evidence type="ECO:0000313" key="3">
    <source>
        <dbReference type="Proteomes" id="UP000007800"/>
    </source>
</evidence>
<protein>
    <submittedName>
        <fullName evidence="2">Uncharacterized protein</fullName>
    </submittedName>
</protein>
<gene>
    <name evidence="2" type="ORF">Pmar_PMAR005109</name>
</gene>
<proteinExistence type="predicted"/>
<feature type="coiled-coil region" evidence="1">
    <location>
        <begin position="8"/>
        <end position="35"/>
    </location>
</feature>